<organism evidence="2 3">
    <name type="scientific">Muraenolepis orangiensis</name>
    <name type="common">Patagonian moray cod</name>
    <dbReference type="NCBI Taxonomy" id="630683"/>
    <lineage>
        <taxon>Eukaryota</taxon>
        <taxon>Metazoa</taxon>
        <taxon>Chordata</taxon>
        <taxon>Craniata</taxon>
        <taxon>Vertebrata</taxon>
        <taxon>Euteleostomi</taxon>
        <taxon>Actinopterygii</taxon>
        <taxon>Neopterygii</taxon>
        <taxon>Teleostei</taxon>
        <taxon>Neoteleostei</taxon>
        <taxon>Acanthomorphata</taxon>
        <taxon>Zeiogadaria</taxon>
        <taxon>Gadariae</taxon>
        <taxon>Gadiformes</taxon>
        <taxon>Muraenolepidoidei</taxon>
        <taxon>Muraenolepididae</taxon>
        <taxon>Muraenolepis</taxon>
    </lineage>
</organism>
<feature type="region of interest" description="Disordered" evidence="1">
    <location>
        <begin position="191"/>
        <end position="301"/>
    </location>
</feature>
<feature type="region of interest" description="Disordered" evidence="1">
    <location>
        <begin position="333"/>
        <end position="543"/>
    </location>
</feature>
<feature type="region of interest" description="Disordered" evidence="1">
    <location>
        <begin position="724"/>
        <end position="1092"/>
    </location>
</feature>
<dbReference type="Proteomes" id="UP001148018">
    <property type="component" value="Unassembled WGS sequence"/>
</dbReference>
<feature type="compositionally biased region" description="Acidic residues" evidence="1">
    <location>
        <begin position="883"/>
        <end position="892"/>
    </location>
</feature>
<feature type="compositionally biased region" description="Basic residues" evidence="1">
    <location>
        <begin position="223"/>
        <end position="233"/>
    </location>
</feature>
<feature type="compositionally biased region" description="Polar residues" evidence="1">
    <location>
        <begin position="424"/>
        <end position="433"/>
    </location>
</feature>
<feature type="compositionally biased region" description="Basic and acidic residues" evidence="1">
    <location>
        <begin position="409"/>
        <end position="422"/>
    </location>
</feature>
<proteinExistence type="predicted"/>
<reference evidence="2" key="1">
    <citation type="submission" date="2022-07" db="EMBL/GenBank/DDBJ databases">
        <title>Chromosome-level genome of Muraenolepis orangiensis.</title>
        <authorList>
            <person name="Kim J."/>
        </authorList>
    </citation>
    <scope>NUCLEOTIDE SEQUENCE</scope>
    <source>
        <strain evidence="2">KU_S4_2022</strain>
        <tissue evidence="2">Muscle</tissue>
    </source>
</reference>
<feature type="compositionally biased region" description="Low complexity" evidence="1">
    <location>
        <begin position="213"/>
        <end position="222"/>
    </location>
</feature>
<feature type="compositionally biased region" description="Basic and acidic residues" evidence="1">
    <location>
        <begin position="781"/>
        <end position="794"/>
    </location>
</feature>
<dbReference type="AlphaFoldDB" id="A0A9Q0DNR9"/>
<feature type="region of interest" description="Disordered" evidence="1">
    <location>
        <begin position="586"/>
        <end position="621"/>
    </location>
</feature>
<gene>
    <name evidence="2" type="ORF">NHX12_008786</name>
</gene>
<feature type="compositionally biased region" description="Basic and acidic residues" evidence="1">
    <location>
        <begin position="505"/>
        <end position="514"/>
    </location>
</feature>
<feature type="compositionally biased region" description="Basic and acidic residues" evidence="1">
    <location>
        <begin position="838"/>
        <end position="848"/>
    </location>
</feature>
<feature type="compositionally biased region" description="Basic and acidic residues" evidence="1">
    <location>
        <begin position="434"/>
        <end position="450"/>
    </location>
</feature>
<dbReference type="OrthoDB" id="8965081at2759"/>
<evidence type="ECO:0000313" key="3">
    <source>
        <dbReference type="Proteomes" id="UP001148018"/>
    </source>
</evidence>
<feature type="compositionally biased region" description="Basic and acidic residues" evidence="1">
    <location>
        <begin position="254"/>
        <end position="277"/>
    </location>
</feature>
<feature type="compositionally biased region" description="Polar residues" evidence="1">
    <location>
        <begin position="862"/>
        <end position="871"/>
    </location>
</feature>
<feature type="region of interest" description="Disordered" evidence="1">
    <location>
        <begin position="67"/>
        <end position="101"/>
    </location>
</feature>
<feature type="compositionally biased region" description="Acidic residues" evidence="1">
    <location>
        <begin position="986"/>
        <end position="998"/>
    </location>
</feature>
<feature type="compositionally biased region" description="Basic and acidic residues" evidence="1">
    <location>
        <begin position="736"/>
        <end position="765"/>
    </location>
</feature>
<evidence type="ECO:0000313" key="2">
    <source>
        <dbReference type="EMBL" id="KAJ3590838.1"/>
    </source>
</evidence>
<protein>
    <submittedName>
        <fullName evidence="2">Uncharacterized protein</fullName>
    </submittedName>
</protein>
<feature type="compositionally biased region" description="Basic and acidic residues" evidence="1">
    <location>
        <begin position="603"/>
        <end position="615"/>
    </location>
</feature>
<comment type="caution">
    <text evidence="2">The sequence shown here is derived from an EMBL/GenBank/DDBJ whole genome shotgun (WGS) entry which is preliminary data.</text>
</comment>
<name>A0A9Q0DNR9_9TELE</name>
<feature type="compositionally biased region" description="Acidic residues" evidence="1">
    <location>
        <begin position="1011"/>
        <end position="1021"/>
    </location>
</feature>
<evidence type="ECO:0000256" key="1">
    <source>
        <dbReference type="SAM" id="MobiDB-lite"/>
    </source>
</evidence>
<keyword evidence="3" id="KW-1185">Reference proteome</keyword>
<accession>A0A9Q0DNR9</accession>
<sequence>MLQQNNNNNYPCLNMTGPTGGEALQACPRAPVPFPSRMELSLGDIPLVRGLRAWALCSKNRLKTRGELETGGQAPTVRPTTTTTTTHGRLTSCPRPADMGSSRGMGYGLPIGLDARQAGLGALVTVATLKTSEVGGKTQTQCLFLRTEKGSCLYSTTKPGGWSLGKGPGLTASGASALVGSWLRGKVSGGVGGGVGHQAGKQTSAPPLPTAPPALQSGGSNRVRVRSGRRWRKSCNAGGPGQNKTTGLGGQRRGRGEAAAEVILGERQEGRNKREYQDNLPGGKEGPGALSDQTGGGCKQEGGAGTNRSCRCCQNTLAQNCVRCARRAGRPGAQHGLEEYKSQGEGERALNGPDNKDEGLTKGEQEKRKEETEREEKSRSKSLDSIVFVPNADSQTNCFYPESFSNSEASEKSHDKDIREINEPLQTKMSAYSENKEEPCSQNSKTDDVSQARVPHNLGCEELTNGLGTPGKNDLRHSAQYLDDSLPPTDGPSSPPLVVRNPPQKHCEDVRLDANEFPAVADTEPRQDSKSSRQPLGGEGNSLCSVKSAMETAVCCEEGLHCLTSARPVEGSTFPVDLSVNLIQGPQASSTAGDGKHNSSHTESAEQCKTEKADNGDSEGGLYELRVKSDNQLMPQESPFGALYTKGPFHEKEPLEQAGNVNCSKAEVVLSEEGRGSCKQATCSWRNEGKAHKDEVEYAATAPGLREVDRLRGESILKAVGGISTNADEEVEEAEEYNRPRNEGDCSEIEFKEGRGDELAEEHGGAESGLESAGDGQTRAPELRADDSSREIRGEKKKKKKHDRSLPDGSAETMDDGKHGNLEAKFAEGEAAQGWRRSRGDEERREAQEVSSFTAEGWPLQEFSTEWTQEANCALPLSPPPLEEGEDEEDEEETRRREGGQNPVENAETCCPLSLIPSIATGATSSPLPDPRCRAHAAANPVPPPPPPLPGAMATDPQCPGANGGSRSLESRVDVASKKGIRVAKEEEEVEEKEEEGEVATVSDSPQEPGGQEEEEEEEGTLEEKRQKQSATVASERKEQGEEEVDRETQKEEQEDEFGSFMQADAEPSCSEGCAPSAPVACENTENTTGEY</sequence>
<feature type="compositionally biased region" description="Pro residues" evidence="1">
    <location>
        <begin position="941"/>
        <end position="950"/>
    </location>
</feature>
<feature type="compositionally biased region" description="Basic and acidic residues" evidence="1">
    <location>
        <begin position="815"/>
        <end position="828"/>
    </location>
</feature>
<feature type="compositionally biased region" description="Basic and acidic residues" evidence="1">
    <location>
        <begin position="336"/>
        <end position="382"/>
    </location>
</feature>
<feature type="compositionally biased region" description="Polar residues" evidence="1">
    <location>
        <begin position="392"/>
        <end position="408"/>
    </location>
</feature>
<dbReference type="EMBL" id="JANIIK010000114">
    <property type="protein sequence ID" value="KAJ3590838.1"/>
    <property type="molecule type" value="Genomic_DNA"/>
</dbReference>